<dbReference type="AlphaFoldDB" id="A0A7M1S2X6"/>
<keyword evidence="1" id="KW-1133">Transmembrane helix</keyword>
<organism evidence="2 3">
    <name type="scientific">Sulfurovum indicum</name>
    <dbReference type="NCBI Taxonomy" id="2779528"/>
    <lineage>
        <taxon>Bacteria</taxon>
        <taxon>Pseudomonadati</taxon>
        <taxon>Campylobacterota</taxon>
        <taxon>Epsilonproteobacteria</taxon>
        <taxon>Campylobacterales</taxon>
        <taxon>Sulfurovaceae</taxon>
        <taxon>Sulfurovum</taxon>
    </lineage>
</organism>
<evidence type="ECO:0000313" key="2">
    <source>
        <dbReference type="EMBL" id="QOR61554.1"/>
    </source>
</evidence>
<dbReference type="RefSeq" id="WP_197548261.1">
    <property type="nucleotide sequence ID" value="NZ_CP063164.1"/>
</dbReference>
<evidence type="ECO:0008006" key="4">
    <source>
        <dbReference type="Google" id="ProtNLM"/>
    </source>
</evidence>
<accession>A0A7M1S2X6</accession>
<protein>
    <recommendedName>
        <fullName evidence="4">Tetratricopeptide repeat-like domain-containing protein</fullName>
    </recommendedName>
</protein>
<evidence type="ECO:0000256" key="1">
    <source>
        <dbReference type="SAM" id="Phobius"/>
    </source>
</evidence>
<keyword evidence="1" id="KW-0472">Membrane</keyword>
<feature type="transmembrane region" description="Helical" evidence="1">
    <location>
        <begin position="36"/>
        <end position="58"/>
    </location>
</feature>
<keyword evidence="3" id="KW-1185">Reference proteome</keyword>
<evidence type="ECO:0000313" key="3">
    <source>
        <dbReference type="Proteomes" id="UP000595074"/>
    </source>
</evidence>
<reference evidence="2 3" key="1">
    <citation type="submission" date="2020-10" db="EMBL/GenBank/DDBJ databases">
        <title>The genome of sulfurovum sp.</title>
        <authorList>
            <person name="Xie S."/>
            <person name="Shao Z."/>
            <person name="Jiang L."/>
        </authorList>
    </citation>
    <scope>NUCLEOTIDE SEQUENCE [LARGE SCALE GENOMIC DNA]</scope>
    <source>
        <strain evidence="2 3">ST-419</strain>
    </source>
</reference>
<sequence length="192" mass="21250">MSIKDDVKYVKTELSGDEKVLESAFKLESLYKKYKIVVWGAVGAALLFFVVTTGWSAVRQSKLEAANQALLTLQNNPNDTEALSVLKENNPALHEVYIFSQAAKTKDIKRLAGVSDSKNDIIADMSRYTVGAIEKKPVDSKLYTELVYLEEAYIEIKAGDMEKAKSKLALIDGRSSLSMLAKLLEHSTLKGK</sequence>
<dbReference type="EMBL" id="CP063164">
    <property type="protein sequence ID" value="QOR61554.1"/>
    <property type="molecule type" value="Genomic_DNA"/>
</dbReference>
<dbReference type="KEGG" id="sinu:IMZ28_08935"/>
<gene>
    <name evidence="2" type="ORF">IMZ28_08935</name>
</gene>
<dbReference type="Proteomes" id="UP000595074">
    <property type="component" value="Chromosome"/>
</dbReference>
<name>A0A7M1S2X6_9BACT</name>
<proteinExistence type="predicted"/>
<keyword evidence="1" id="KW-0812">Transmembrane</keyword>